<gene>
    <name evidence="10" type="ORF">FHU40_001366</name>
</gene>
<comment type="caution">
    <text evidence="10">The sequence shown here is derived from an EMBL/GenBank/DDBJ whole genome shotgun (WGS) entry which is preliminary data.</text>
</comment>
<feature type="transmembrane region" description="Helical" evidence="8">
    <location>
        <begin position="321"/>
        <end position="339"/>
    </location>
</feature>
<evidence type="ECO:0000313" key="11">
    <source>
        <dbReference type="Proteomes" id="UP000589626"/>
    </source>
</evidence>
<dbReference type="PRINTS" id="PR01036">
    <property type="entry name" value="TCRTETB"/>
</dbReference>
<dbReference type="CDD" id="cd17321">
    <property type="entry name" value="MFS_MMR_MDR_like"/>
    <property type="match status" value="1"/>
</dbReference>
<feature type="transmembrane region" description="Helical" evidence="8">
    <location>
        <begin position="418"/>
        <end position="435"/>
    </location>
</feature>
<dbReference type="Gene3D" id="1.20.1720.10">
    <property type="entry name" value="Multidrug resistance protein D"/>
    <property type="match status" value="1"/>
</dbReference>
<evidence type="ECO:0000256" key="8">
    <source>
        <dbReference type="SAM" id="Phobius"/>
    </source>
</evidence>
<keyword evidence="6 8" id="KW-0472">Membrane</keyword>
<feature type="transmembrane region" description="Helical" evidence="8">
    <location>
        <begin position="151"/>
        <end position="170"/>
    </location>
</feature>
<reference evidence="10 11" key="1">
    <citation type="submission" date="2020-08" db="EMBL/GenBank/DDBJ databases">
        <title>Sequencing the genomes of 1000 actinobacteria strains.</title>
        <authorList>
            <person name="Klenk H.-P."/>
        </authorList>
    </citation>
    <scope>NUCLEOTIDE SEQUENCE [LARGE SCALE GENOMIC DNA]</scope>
    <source>
        <strain evidence="10 11">DSM 105498</strain>
    </source>
</reference>
<evidence type="ECO:0000256" key="4">
    <source>
        <dbReference type="ARBA" id="ARBA00022692"/>
    </source>
</evidence>
<evidence type="ECO:0000256" key="5">
    <source>
        <dbReference type="ARBA" id="ARBA00022989"/>
    </source>
</evidence>
<keyword evidence="3" id="KW-1003">Cell membrane</keyword>
<feature type="transmembrane region" description="Helical" evidence="8">
    <location>
        <begin position="370"/>
        <end position="397"/>
    </location>
</feature>
<feature type="transmembrane region" description="Helical" evidence="8">
    <location>
        <begin position="182"/>
        <end position="202"/>
    </location>
</feature>
<feature type="domain" description="Major facilitator superfamily (MFS) profile" evidence="9">
    <location>
        <begin position="28"/>
        <end position="473"/>
    </location>
</feature>
<name>A0A7W4VTW8_9ACTN</name>
<dbReference type="PROSITE" id="PS50850">
    <property type="entry name" value="MFS"/>
    <property type="match status" value="1"/>
</dbReference>
<evidence type="ECO:0000256" key="3">
    <source>
        <dbReference type="ARBA" id="ARBA00022475"/>
    </source>
</evidence>
<dbReference type="NCBIfam" id="TIGR00711">
    <property type="entry name" value="efflux_EmrB"/>
    <property type="match status" value="1"/>
</dbReference>
<feature type="transmembrane region" description="Helical" evidence="8">
    <location>
        <begin position="282"/>
        <end position="301"/>
    </location>
</feature>
<feature type="transmembrane region" description="Helical" evidence="8">
    <location>
        <begin position="214"/>
        <end position="232"/>
    </location>
</feature>
<sequence length="476" mass="48751">MTTLDATRELAPASDPGPRSRRAPVWLAVLAASLPMFMATLDNLVMTSALPVIKADLGSSVGELSWFMNAYTLAFATFMLPAATLGDRLGRRRVMLVGLAVFTLGSIGSALSTTSEALIVARAVQGVGAAAIMPLSLTLLAAAVPPARRAAAIGIWGGVSGLGVALGPVIGGAVVEGVSWEAIFWLNVPVALVAAPLLLAAIPESRGAWQRLDLVGVLLLGGAVFLGVWGIVHGNDDGWGDPRVLVPLALATLLVPAYVVWARGRSYAVLPLRLFSSRSFSVANVIALFFTLGMFGTVFLLAQYLQIVQGYSPLDAGLRTLPWTAAPMVVAPIAGALAPKVGLRPLLALGLALQTASLVWFAWLTESDSAYSAFVPALLLAGVGMGLTFAPMATAVLDGLPEGDFAVASSANSTVREFGVALGIALLTAVFLGYGGALDPRGYDGAIGPALITGAAAVAIAFVASLFAPGRASRAG</sequence>
<comment type="subcellular location">
    <subcellularLocation>
        <location evidence="1">Cell membrane</location>
        <topology evidence="1">Multi-pass membrane protein</topology>
    </subcellularLocation>
</comment>
<organism evidence="10 11">
    <name type="scientific">Nocardioides soli</name>
    <dbReference type="NCBI Taxonomy" id="1036020"/>
    <lineage>
        <taxon>Bacteria</taxon>
        <taxon>Bacillati</taxon>
        <taxon>Actinomycetota</taxon>
        <taxon>Actinomycetes</taxon>
        <taxon>Propionibacteriales</taxon>
        <taxon>Nocardioidaceae</taxon>
        <taxon>Nocardioides</taxon>
    </lineage>
</organism>
<feature type="transmembrane region" description="Helical" evidence="8">
    <location>
        <begin position="447"/>
        <end position="468"/>
    </location>
</feature>
<dbReference type="InterPro" id="IPR036259">
    <property type="entry name" value="MFS_trans_sf"/>
</dbReference>
<feature type="region of interest" description="Disordered" evidence="7">
    <location>
        <begin position="1"/>
        <end position="20"/>
    </location>
</feature>
<feature type="transmembrane region" description="Helical" evidence="8">
    <location>
        <begin position="66"/>
        <end position="86"/>
    </location>
</feature>
<evidence type="ECO:0000256" key="6">
    <source>
        <dbReference type="ARBA" id="ARBA00023136"/>
    </source>
</evidence>
<protein>
    <submittedName>
        <fullName evidence="10">EmrB/QacA subfamily drug resistance transporter</fullName>
    </submittedName>
</protein>
<feature type="transmembrane region" description="Helical" evidence="8">
    <location>
        <begin position="123"/>
        <end position="144"/>
    </location>
</feature>
<dbReference type="InterPro" id="IPR004638">
    <property type="entry name" value="EmrB-like"/>
</dbReference>
<keyword evidence="4 8" id="KW-0812">Transmembrane</keyword>
<feature type="transmembrane region" description="Helical" evidence="8">
    <location>
        <begin position="244"/>
        <end position="261"/>
    </location>
</feature>
<dbReference type="AlphaFoldDB" id="A0A7W4VTW8"/>
<dbReference type="Proteomes" id="UP000589626">
    <property type="component" value="Unassembled WGS sequence"/>
</dbReference>
<dbReference type="SUPFAM" id="SSF103473">
    <property type="entry name" value="MFS general substrate transporter"/>
    <property type="match status" value="1"/>
</dbReference>
<evidence type="ECO:0000256" key="1">
    <source>
        <dbReference type="ARBA" id="ARBA00004651"/>
    </source>
</evidence>
<dbReference type="EMBL" id="JACHWR010000001">
    <property type="protein sequence ID" value="MBB3041565.1"/>
    <property type="molecule type" value="Genomic_DNA"/>
</dbReference>
<dbReference type="InterPro" id="IPR011701">
    <property type="entry name" value="MFS"/>
</dbReference>
<dbReference type="GO" id="GO:0005886">
    <property type="term" value="C:plasma membrane"/>
    <property type="evidence" value="ECO:0007669"/>
    <property type="project" value="UniProtKB-SubCell"/>
</dbReference>
<dbReference type="PANTHER" id="PTHR42718:SF42">
    <property type="entry name" value="EXPORT PROTEIN"/>
    <property type="match status" value="1"/>
</dbReference>
<proteinExistence type="predicted"/>
<evidence type="ECO:0000313" key="10">
    <source>
        <dbReference type="EMBL" id="MBB3041565.1"/>
    </source>
</evidence>
<accession>A0A7W4VTW8</accession>
<keyword evidence="5 8" id="KW-1133">Transmembrane helix</keyword>
<evidence type="ECO:0000256" key="7">
    <source>
        <dbReference type="SAM" id="MobiDB-lite"/>
    </source>
</evidence>
<dbReference type="RefSeq" id="WP_183591451.1">
    <property type="nucleotide sequence ID" value="NZ_JACHWR010000001.1"/>
</dbReference>
<evidence type="ECO:0000256" key="2">
    <source>
        <dbReference type="ARBA" id="ARBA00022448"/>
    </source>
</evidence>
<feature type="transmembrane region" description="Helical" evidence="8">
    <location>
        <begin position="25"/>
        <end position="46"/>
    </location>
</feature>
<dbReference type="Gene3D" id="1.20.1250.20">
    <property type="entry name" value="MFS general substrate transporter like domains"/>
    <property type="match status" value="1"/>
</dbReference>
<evidence type="ECO:0000259" key="9">
    <source>
        <dbReference type="PROSITE" id="PS50850"/>
    </source>
</evidence>
<feature type="transmembrane region" description="Helical" evidence="8">
    <location>
        <begin position="93"/>
        <end position="111"/>
    </location>
</feature>
<feature type="transmembrane region" description="Helical" evidence="8">
    <location>
        <begin position="346"/>
        <end position="364"/>
    </location>
</feature>
<dbReference type="PANTHER" id="PTHR42718">
    <property type="entry name" value="MAJOR FACILITATOR SUPERFAMILY MULTIDRUG TRANSPORTER MFSC"/>
    <property type="match status" value="1"/>
</dbReference>
<dbReference type="Pfam" id="PF07690">
    <property type="entry name" value="MFS_1"/>
    <property type="match status" value="1"/>
</dbReference>
<dbReference type="InterPro" id="IPR020846">
    <property type="entry name" value="MFS_dom"/>
</dbReference>
<keyword evidence="2" id="KW-0813">Transport</keyword>
<keyword evidence="11" id="KW-1185">Reference proteome</keyword>
<dbReference type="GO" id="GO:0022857">
    <property type="term" value="F:transmembrane transporter activity"/>
    <property type="evidence" value="ECO:0007669"/>
    <property type="project" value="InterPro"/>
</dbReference>